<accession>F9P5P1</accession>
<evidence type="ECO:0000313" key="1">
    <source>
        <dbReference type="EMBL" id="EGV10949.1"/>
    </source>
</evidence>
<reference evidence="1 2" key="1">
    <citation type="submission" date="2011-06" db="EMBL/GenBank/DDBJ databases">
        <authorList>
            <person name="Harkins D.M."/>
            <person name="Madupu R."/>
            <person name="Durkin A.S."/>
            <person name="Torralba M."/>
            <person name="Methe B."/>
            <person name="Sutton G.G."/>
            <person name="Nelson K.E."/>
        </authorList>
    </citation>
    <scope>NUCLEOTIDE SEQUENCE [LARGE SCALE GENOMIC DNA]</scope>
    <source>
        <strain evidence="1 2">SK1060</strain>
    </source>
</reference>
<dbReference type="Proteomes" id="UP000003287">
    <property type="component" value="Unassembled WGS sequence"/>
</dbReference>
<organism evidence="1 2">
    <name type="scientific">Streptococcus constellatus subsp. pharyngis SK1060 = CCUG 46377</name>
    <dbReference type="NCBI Taxonomy" id="1035184"/>
    <lineage>
        <taxon>Bacteria</taxon>
        <taxon>Bacillati</taxon>
        <taxon>Bacillota</taxon>
        <taxon>Bacilli</taxon>
        <taxon>Lactobacillales</taxon>
        <taxon>Streptococcaceae</taxon>
        <taxon>Streptococcus</taxon>
        <taxon>Streptococcus anginosus group</taxon>
    </lineage>
</organism>
<name>F9P5P1_STRCV</name>
<proteinExistence type="predicted"/>
<evidence type="ECO:0000313" key="2">
    <source>
        <dbReference type="Proteomes" id="UP000003287"/>
    </source>
</evidence>
<gene>
    <name evidence="1" type="ORF">HMPREF1042_0796</name>
</gene>
<protein>
    <submittedName>
        <fullName evidence="1">Conserved domain protein</fullName>
    </submittedName>
</protein>
<dbReference type="EMBL" id="AFUP01000001">
    <property type="protein sequence ID" value="EGV10949.1"/>
    <property type="molecule type" value="Genomic_DNA"/>
</dbReference>
<dbReference type="AlphaFoldDB" id="F9P5P1"/>
<sequence>MLKAPSALAKIAPTVTNNMITTTIKVNFSNPVFSVVHYHQKPQYYLYVFNLLS</sequence>